<reference evidence="1 2" key="1">
    <citation type="submission" date="2021-11" db="EMBL/GenBank/DDBJ databases">
        <authorList>
            <person name="Islam A."/>
            <person name="Islam S."/>
            <person name="Flora M.S."/>
            <person name="Rahman M."/>
            <person name="Ziaur R.M."/>
            <person name="Epstein J.H."/>
            <person name="Hassan M."/>
            <person name="Klassen M."/>
            <person name="Woodard K."/>
            <person name="Webb A."/>
            <person name="Webby R.J."/>
            <person name="El Zowalaty M.E."/>
        </authorList>
    </citation>
    <scope>NUCLEOTIDE SEQUENCE [LARGE SCALE GENOMIC DNA]</scope>
    <source>
        <strain evidence="1">Pbs1</strain>
    </source>
</reference>
<dbReference type="Proteomes" id="UP001158986">
    <property type="component" value="Unassembled WGS sequence"/>
</dbReference>
<keyword evidence="2" id="KW-1185">Reference proteome</keyword>
<evidence type="ECO:0000313" key="1">
    <source>
        <dbReference type="EMBL" id="CAH0513872.1"/>
    </source>
</evidence>
<evidence type="ECO:0000313" key="2">
    <source>
        <dbReference type="Proteomes" id="UP001158986"/>
    </source>
</evidence>
<proteinExistence type="predicted"/>
<organism evidence="1 2">
    <name type="scientific">Peronospora belbahrii</name>
    <dbReference type="NCBI Taxonomy" id="622444"/>
    <lineage>
        <taxon>Eukaryota</taxon>
        <taxon>Sar</taxon>
        <taxon>Stramenopiles</taxon>
        <taxon>Oomycota</taxon>
        <taxon>Peronosporomycetes</taxon>
        <taxon>Peronosporales</taxon>
        <taxon>Peronosporaceae</taxon>
        <taxon>Peronospora</taxon>
    </lineage>
</organism>
<name>A0ABN8CL98_9STRA</name>
<gene>
    <name evidence="1" type="ORF">PBS001_LOCUS656</name>
</gene>
<sequence>MGWVLLKTISEEPLEGRPSTNVQRFRDLELQWWKARPSDELQMFVMQFGLQPKSMSFFGEVFFLLCGLKACVLLSNLPVMWRQSFASDVVLASGLLHLAPSVTTSRCSIALYAVGTRLKTPAEYELTGDLVLADRLHADFNLAEQSLRLIAAILDNENACVRLFAPVDLSMSR</sequence>
<dbReference type="EMBL" id="CAKLCB010000045">
    <property type="protein sequence ID" value="CAH0513872.1"/>
    <property type="molecule type" value="Genomic_DNA"/>
</dbReference>
<accession>A0ABN8CL98</accession>
<protein>
    <submittedName>
        <fullName evidence="1">Uncharacterized protein</fullName>
    </submittedName>
</protein>
<comment type="caution">
    <text evidence="1">The sequence shown here is derived from an EMBL/GenBank/DDBJ whole genome shotgun (WGS) entry which is preliminary data.</text>
</comment>